<evidence type="ECO:0000313" key="4">
    <source>
        <dbReference type="Proteomes" id="UP000075902"/>
    </source>
</evidence>
<feature type="region of interest" description="Disordered" evidence="1">
    <location>
        <begin position="70"/>
        <end position="91"/>
    </location>
</feature>
<dbReference type="AlphaFoldDB" id="A0A182TG04"/>
<keyword evidence="4" id="KW-1185">Reference proteome</keyword>
<evidence type="ECO:0000256" key="1">
    <source>
        <dbReference type="SAM" id="MobiDB-lite"/>
    </source>
</evidence>
<dbReference type="VEuPathDB" id="VectorBase:AMEC001651"/>
<sequence length="171" mass="18810">MDYKHGFTDDDIINFVRLSTTSGAHFHSLITPSRLLDAINVCFAERHISRSLITSLCPWAGISGPTRWSSSDCRLPRSPDPPAPDPGPPGVAPALPPPGVFGLLPAVPPLCPPLVWFVLVLLLLLLLLLLICTLLLLLLLLLLVQCISEITFVPSIRRDLQINKNKRKEIE</sequence>
<dbReference type="EnsemblMetazoa" id="AMEC001651-RA">
    <property type="protein sequence ID" value="AMEC001651-PA"/>
    <property type="gene ID" value="AMEC001651"/>
</dbReference>
<reference evidence="3" key="2">
    <citation type="submission" date="2020-05" db="UniProtKB">
        <authorList>
            <consortium name="EnsemblMetazoa"/>
        </authorList>
    </citation>
    <scope>IDENTIFICATION</scope>
    <source>
        <strain evidence="3">CM1001059</strain>
    </source>
</reference>
<keyword evidence="2" id="KW-1133">Transmembrane helix</keyword>
<accession>A0A182TG04</accession>
<feature type="compositionally biased region" description="Pro residues" evidence="1">
    <location>
        <begin position="78"/>
        <end position="91"/>
    </location>
</feature>
<organism evidence="3 4">
    <name type="scientific">Anopheles melas</name>
    <dbReference type="NCBI Taxonomy" id="34690"/>
    <lineage>
        <taxon>Eukaryota</taxon>
        <taxon>Metazoa</taxon>
        <taxon>Ecdysozoa</taxon>
        <taxon>Arthropoda</taxon>
        <taxon>Hexapoda</taxon>
        <taxon>Insecta</taxon>
        <taxon>Pterygota</taxon>
        <taxon>Neoptera</taxon>
        <taxon>Endopterygota</taxon>
        <taxon>Diptera</taxon>
        <taxon>Nematocera</taxon>
        <taxon>Culicoidea</taxon>
        <taxon>Culicidae</taxon>
        <taxon>Anophelinae</taxon>
        <taxon>Anopheles</taxon>
    </lineage>
</organism>
<dbReference type="Proteomes" id="UP000075902">
    <property type="component" value="Unassembled WGS sequence"/>
</dbReference>
<feature type="transmembrane region" description="Helical" evidence="2">
    <location>
        <begin position="114"/>
        <end position="144"/>
    </location>
</feature>
<reference evidence="4" key="1">
    <citation type="submission" date="2014-01" db="EMBL/GenBank/DDBJ databases">
        <title>The Genome Sequence of Anopheles melas CM1001059_A (V2).</title>
        <authorList>
            <consortium name="The Broad Institute Genomics Platform"/>
            <person name="Neafsey D.E."/>
            <person name="Besansky N."/>
            <person name="Howell P."/>
            <person name="Walton C."/>
            <person name="Young S.K."/>
            <person name="Zeng Q."/>
            <person name="Gargeya S."/>
            <person name="Fitzgerald M."/>
            <person name="Haas B."/>
            <person name="Abouelleil A."/>
            <person name="Allen A.W."/>
            <person name="Alvarado L."/>
            <person name="Arachchi H.M."/>
            <person name="Berlin A.M."/>
            <person name="Chapman S.B."/>
            <person name="Gainer-Dewar J."/>
            <person name="Goldberg J."/>
            <person name="Griggs A."/>
            <person name="Gujja S."/>
            <person name="Hansen M."/>
            <person name="Howarth C."/>
            <person name="Imamovic A."/>
            <person name="Ireland A."/>
            <person name="Larimer J."/>
            <person name="McCowan C."/>
            <person name="Murphy C."/>
            <person name="Pearson M."/>
            <person name="Poon T.W."/>
            <person name="Priest M."/>
            <person name="Roberts A."/>
            <person name="Saif S."/>
            <person name="Shea T."/>
            <person name="Sisk P."/>
            <person name="Sykes S."/>
            <person name="Wortman J."/>
            <person name="Nusbaum C."/>
            <person name="Birren B."/>
        </authorList>
    </citation>
    <scope>NUCLEOTIDE SEQUENCE [LARGE SCALE GENOMIC DNA]</scope>
    <source>
        <strain evidence="4">CM1001059</strain>
    </source>
</reference>
<name>A0A182TG04_9DIPT</name>
<keyword evidence="2" id="KW-0472">Membrane</keyword>
<protein>
    <submittedName>
        <fullName evidence="3">Uncharacterized protein</fullName>
    </submittedName>
</protein>
<proteinExistence type="predicted"/>
<keyword evidence="2" id="KW-0812">Transmembrane</keyword>
<evidence type="ECO:0000313" key="3">
    <source>
        <dbReference type="EnsemblMetazoa" id="AMEC001651-PA"/>
    </source>
</evidence>
<evidence type="ECO:0000256" key="2">
    <source>
        <dbReference type="SAM" id="Phobius"/>
    </source>
</evidence>